<dbReference type="Pfam" id="PF04059">
    <property type="entry name" value="RRM_2"/>
    <property type="match status" value="1"/>
</dbReference>
<dbReference type="SUPFAM" id="SSF54928">
    <property type="entry name" value="RNA-binding domain, RBD"/>
    <property type="match status" value="1"/>
</dbReference>
<dbReference type="InterPro" id="IPR035979">
    <property type="entry name" value="RBD_domain_sf"/>
</dbReference>
<dbReference type="PROSITE" id="PS50102">
    <property type="entry name" value="RRM"/>
    <property type="match status" value="1"/>
</dbReference>
<dbReference type="EMBL" id="CACTIH010001870">
    <property type="protein sequence ID" value="CAA2966877.1"/>
    <property type="molecule type" value="Genomic_DNA"/>
</dbReference>
<comment type="caution">
    <text evidence="4">The sequence shown here is derived from an EMBL/GenBank/DDBJ whole genome shotgun (WGS) entry which is preliminary data.</text>
</comment>
<dbReference type="InterPro" id="IPR007201">
    <property type="entry name" value="Mei2-like_Rrm_C"/>
</dbReference>
<keyword evidence="1" id="KW-0694">RNA-binding</keyword>
<organism evidence="4 5">
    <name type="scientific">Olea europaea subsp. europaea</name>
    <dbReference type="NCBI Taxonomy" id="158383"/>
    <lineage>
        <taxon>Eukaryota</taxon>
        <taxon>Viridiplantae</taxon>
        <taxon>Streptophyta</taxon>
        <taxon>Embryophyta</taxon>
        <taxon>Tracheophyta</taxon>
        <taxon>Spermatophyta</taxon>
        <taxon>Magnoliopsida</taxon>
        <taxon>eudicotyledons</taxon>
        <taxon>Gunneridae</taxon>
        <taxon>Pentapetalae</taxon>
        <taxon>asterids</taxon>
        <taxon>lamiids</taxon>
        <taxon>Lamiales</taxon>
        <taxon>Oleaceae</taxon>
        <taxon>Oleeae</taxon>
        <taxon>Olea</taxon>
    </lineage>
</organism>
<keyword evidence="5" id="KW-1185">Reference proteome</keyword>
<reference evidence="4 5" key="1">
    <citation type="submission" date="2019-12" db="EMBL/GenBank/DDBJ databases">
        <authorList>
            <person name="Alioto T."/>
            <person name="Alioto T."/>
            <person name="Gomez Garrido J."/>
        </authorList>
    </citation>
    <scope>NUCLEOTIDE SEQUENCE [LARGE SCALE GENOMIC DNA]</scope>
</reference>
<dbReference type="GO" id="GO:0003723">
    <property type="term" value="F:RNA binding"/>
    <property type="evidence" value="ECO:0007669"/>
    <property type="project" value="UniProtKB-UniRule"/>
</dbReference>
<dbReference type="Gene3D" id="3.30.70.330">
    <property type="match status" value="1"/>
</dbReference>
<evidence type="ECO:0000259" key="3">
    <source>
        <dbReference type="PROSITE" id="PS50102"/>
    </source>
</evidence>
<name>A0A8S0QRE7_OLEEU</name>
<evidence type="ECO:0000313" key="5">
    <source>
        <dbReference type="Proteomes" id="UP000594638"/>
    </source>
</evidence>
<evidence type="ECO:0000256" key="2">
    <source>
        <dbReference type="SAM" id="MobiDB-lite"/>
    </source>
</evidence>
<dbReference type="AlphaFoldDB" id="A0A8S0QRE7"/>
<dbReference type="OrthoDB" id="417481at2759"/>
<dbReference type="Proteomes" id="UP000594638">
    <property type="component" value="Unassembled WGS sequence"/>
</dbReference>
<dbReference type="InterPro" id="IPR012677">
    <property type="entry name" value="Nucleotide-bd_a/b_plait_sf"/>
</dbReference>
<evidence type="ECO:0000313" key="4">
    <source>
        <dbReference type="EMBL" id="CAA2966877.1"/>
    </source>
</evidence>
<sequence length="351" mass="40414">MFFRRSMDSPFNPNKPLNPRAKEWLPSKSQKFPSFHDVLQPKSQPLSPLPLLRPPQQAVQPLVTYSVQLPYYNLPLPTLSSYQCVIVYNTNSQSQLFHPSHFQPDGCFFGETCGAFVETKELEAGTETKKEENIFKNVQNPKVVRSSSPNCVNGEKRRTKRFCPPRRFIGRSYRLPEKIDGGKLEWQSKEPVSSTTSTLVSCRSEKTTIMIKNIPNQMRRDDLMDFLDWCCREYSLQYDFLYLPMDFRTMKNLGYGFVNFTTASAALKIKKILENYRWGAVVTSQESFSSKKICEITWAQIQGKQKLIRRFETSFFACDRLDFLPVIMDPPRNGSSSMSPPMVLGRCIAAK</sequence>
<feature type="region of interest" description="Disordered" evidence="2">
    <location>
        <begin position="1"/>
        <end position="20"/>
    </location>
</feature>
<dbReference type="CDD" id="cd12277">
    <property type="entry name" value="RRM3_MEI2_EAR1_like"/>
    <property type="match status" value="1"/>
</dbReference>
<accession>A0A8S0QRE7</accession>
<proteinExistence type="predicted"/>
<gene>
    <name evidence="4" type="ORF">OLEA9_A096161</name>
</gene>
<protein>
    <submittedName>
        <fullName evidence="4">Terminal ear1 homolog</fullName>
    </submittedName>
</protein>
<dbReference type="InterPro" id="IPR000504">
    <property type="entry name" value="RRM_dom"/>
</dbReference>
<dbReference type="Gramene" id="OE9A096161T1">
    <property type="protein sequence ID" value="OE9A096161C1"/>
    <property type="gene ID" value="OE9A096161"/>
</dbReference>
<evidence type="ECO:0000256" key="1">
    <source>
        <dbReference type="PROSITE-ProRule" id="PRU00176"/>
    </source>
</evidence>
<feature type="domain" description="RRM" evidence="3">
    <location>
        <begin position="207"/>
        <end position="313"/>
    </location>
</feature>